<evidence type="ECO:0000256" key="1">
    <source>
        <dbReference type="SAM" id="SignalP"/>
    </source>
</evidence>
<organism evidence="2 3">
    <name type="scientific">Pseudobacter ginsenosidimutans</name>
    <dbReference type="NCBI Taxonomy" id="661488"/>
    <lineage>
        <taxon>Bacteria</taxon>
        <taxon>Pseudomonadati</taxon>
        <taxon>Bacteroidota</taxon>
        <taxon>Chitinophagia</taxon>
        <taxon>Chitinophagales</taxon>
        <taxon>Chitinophagaceae</taxon>
        <taxon>Pseudobacter</taxon>
    </lineage>
</organism>
<feature type="signal peptide" evidence="1">
    <location>
        <begin position="1"/>
        <end position="18"/>
    </location>
</feature>
<keyword evidence="1" id="KW-0732">Signal</keyword>
<feature type="chain" id="PRO_5020384696" evidence="1">
    <location>
        <begin position="19"/>
        <end position="181"/>
    </location>
</feature>
<accession>A0A4Q7MX19</accession>
<dbReference type="Proteomes" id="UP000293874">
    <property type="component" value="Unassembled WGS sequence"/>
</dbReference>
<keyword evidence="3" id="KW-1185">Reference proteome</keyword>
<evidence type="ECO:0000313" key="2">
    <source>
        <dbReference type="EMBL" id="RZS72614.1"/>
    </source>
</evidence>
<dbReference type="AlphaFoldDB" id="A0A4Q7MX19"/>
<protein>
    <submittedName>
        <fullName evidence="2">Uncharacterized protein</fullName>
    </submittedName>
</protein>
<evidence type="ECO:0000313" key="3">
    <source>
        <dbReference type="Proteomes" id="UP000293874"/>
    </source>
</evidence>
<gene>
    <name evidence="2" type="ORF">EV199_4535</name>
</gene>
<sequence length="181" mass="21184">MRHFLFSLLMLCTVSAFSQDKGEEFFSWNAARKLTADDFKIKKGRATSSSFAQFSMGYSVKGFDFLSKNLNNRIFNHFIPSASWIDTTADASLVLTYQQTLFDLSEVYARQFRKKLKENKKKIVMGLDFVNGLSEQVMSDFTKRRLQYEEETRYATVAEKQKEWETQILKELEELKEFALK</sequence>
<dbReference type="EMBL" id="SGXA01000002">
    <property type="protein sequence ID" value="RZS72614.1"/>
    <property type="molecule type" value="Genomic_DNA"/>
</dbReference>
<dbReference type="RefSeq" id="WP_130543011.1">
    <property type="nucleotide sequence ID" value="NZ_CP042431.1"/>
</dbReference>
<name>A0A4Q7MX19_9BACT</name>
<comment type="caution">
    <text evidence="2">The sequence shown here is derived from an EMBL/GenBank/DDBJ whole genome shotgun (WGS) entry which is preliminary data.</text>
</comment>
<dbReference type="OrthoDB" id="5431540at2"/>
<proteinExistence type="predicted"/>
<reference evidence="2 3" key="1">
    <citation type="submission" date="2019-02" db="EMBL/GenBank/DDBJ databases">
        <title>Genomic Encyclopedia of Type Strains, Phase IV (KMG-IV): sequencing the most valuable type-strain genomes for metagenomic binning, comparative biology and taxonomic classification.</title>
        <authorList>
            <person name="Goeker M."/>
        </authorList>
    </citation>
    <scope>NUCLEOTIDE SEQUENCE [LARGE SCALE GENOMIC DNA]</scope>
    <source>
        <strain evidence="2 3">DSM 18116</strain>
    </source>
</reference>